<feature type="region of interest" description="Disordered" evidence="11">
    <location>
        <begin position="64"/>
        <end position="83"/>
    </location>
</feature>
<evidence type="ECO:0000313" key="14">
    <source>
        <dbReference type="EMBL" id="BDE06473.1"/>
    </source>
</evidence>
<evidence type="ECO:0000256" key="10">
    <source>
        <dbReference type="HAMAP-Rule" id="MF_00164"/>
    </source>
</evidence>
<comment type="subcellular location">
    <subcellularLocation>
        <location evidence="2 10">Cytoplasm</location>
    </subcellularLocation>
</comment>
<dbReference type="InterPro" id="IPR005855">
    <property type="entry name" value="GFAT"/>
</dbReference>
<dbReference type="InterPro" id="IPR035466">
    <property type="entry name" value="GlmS/AgaS_SIS"/>
</dbReference>
<dbReference type="Proteomes" id="UP001317532">
    <property type="component" value="Chromosome"/>
</dbReference>
<dbReference type="InterPro" id="IPR035490">
    <property type="entry name" value="GlmS/FrlB_SIS"/>
</dbReference>
<keyword evidence="6 10" id="KW-0032">Aminotransferase</keyword>
<feature type="initiator methionine" description="Removed" evidence="10">
    <location>
        <position position="1"/>
    </location>
</feature>
<evidence type="ECO:0000256" key="4">
    <source>
        <dbReference type="ARBA" id="ARBA00016090"/>
    </source>
</evidence>
<reference evidence="14 15" key="1">
    <citation type="journal article" date="2022" name="ISME Commun">
        <title>Vulcanimicrobium alpinus gen. nov. sp. nov., the first cultivated representative of the candidate phylum 'Eremiobacterota', is a metabolically versatile aerobic anoxygenic phototroph.</title>
        <authorList>
            <person name="Yabe S."/>
            <person name="Muto K."/>
            <person name="Abe K."/>
            <person name="Yokota A."/>
            <person name="Staudigel H."/>
            <person name="Tebo B.M."/>
        </authorList>
    </citation>
    <scope>NUCLEOTIDE SEQUENCE [LARGE SCALE GENOMIC DNA]</scope>
    <source>
        <strain evidence="14 15">WC8-2</strain>
    </source>
</reference>
<dbReference type="GO" id="GO:0004360">
    <property type="term" value="F:glutamine-fructose-6-phosphate transaminase (isomerizing) activity"/>
    <property type="evidence" value="ECO:0007669"/>
    <property type="project" value="UniProtKB-UniRule"/>
</dbReference>
<proteinExistence type="inferred from homology"/>
<dbReference type="NCBIfam" id="NF001484">
    <property type="entry name" value="PRK00331.1"/>
    <property type="match status" value="1"/>
</dbReference>
<dbReference type="SUPFAM" id="SSF53697">
    <property type="entry name" value="SIS domain"/>
    <property type="match status" value="1"/>
</dbReference>
<dbReference type="FunFam" id="3.40.50.10490:FF:000001">
    <property type="entry name" value="Glutamine--fructose-6-phosphate aminotransferase [isomerizing]"/>
    <property type="match status" value="1"/>
</dbReference>
<evidence type="ECO:0000313" key="15">
    <source>
        <dbReference type="Proteomes" id="UP001317532"/>
    </source>
</evidence>
<dbReference type="PANTHER" id="PTHR10937:SF0">
    <property type="entry name" value="GLUTAMINE--FRUCTOSE-6-PHOSPHATE TRANSAMINASE (ISOMERIZING)"/>
    <property type="match status" value="1"/>
</dbReference>
<dbReference type="Pfam" id="PF13522">
    <property type="entry name" value="GATase_6"/>
    <property type="match status" value="1"/>
</dbReference>
<comment type="subunit">
    <text evidence="10">Homodimer.</text>
</comment>
<evidence type="ECO:0000256" key="5">
    <source>
        <dbReference type="ARBA" id="ARBA00022490"/>
    </source>
</evidence>
<dbReference type="GO" id="GO:0006047">
    <property type="term" value="P:UDP-N-acetylglucosamine metabolic process"/>
    <property type="evidence" value="ECO:0007669"/>
    <property type="project" value="TreeGrafter"/>
</dbReference>
<dbReference type="GO" id="GO:0006487">
    <property type="term" value="P:protein N-linked glycosylation"/>
    <property type="evidence" value="ECO:0007669"/>
    <property type="project" value="TreeGrafter"/>
</dbReference>
<evidence type="ECO:0000259" key="13">
    <source>
        <dbReference type="PROSITE" id="PS51464"/>
    </source>
</evidence>
<evidence type="ECO:0000256" key="7">
    <source>
        <dbReference type="ARBA" id="ARBA00022679"/>
    </source>
</evidence>
<dbReference type="GO" id="GO:0006002">
    <property type="term" value="P:fructose 6-phosphate metabolic process"/>
    <property type="evidence" value="ECO:0007669"/>
    <property type="project" value="TreeGrafter"/>
</dbReference>
<keyword evidence="7 10" id="KW-0808">Transferase</keyword>
<sequence length="612" mass="66127">MCGIVGYIGKRDSVPIIMDALQRLEYRGYDSAGIAVIDAAGHLTGSKAEGKLANLAARLRNGESLHGTTGVGHTRWATHGRPSDANAHPHLDCSGHFAVIHNGIIENYASLREQLLGQGHQFRSETDTEVLAHLIESHYNGDLEQAIRHTLAQVRGAFALGVISQDSPETLVFARNGATPLIVGLGEGEMFVASDIPAMLQHTRKVVILQEGEIVTVGRDGYALSAFDGTPIEREVQQITWDATSAEKSGFKHFMLKEIFEQPNVIKETLAGRIDEDHDVQLGPELKIDEIVLRAMTKISITGCGTAYNAGMVGMYLMRSLCKIPVEMELASEFRYGDRAMDARTLTIAMSQSGETADTIEAVKIAKDAGTPVIAISNVVGSHLMRLADATLLTRGGPEISVAATKTYVSQAVAATLLALYLARVRKAAPLERLREIAEGTKLLPAAVDVVVNTSDQVKKVARKVRKARSVLFLGRYVNFPTALEGALKLKEISYIHAEGYAAGEMKHGPIALLDAKTPVIGVVTEGRVREKILSNIAESKAREAPIILVANHGDDEAAALADHVLWVPRVDEMLSPIVNVIPLQLLAYHIADIDGKDVDQPRNLAKTVTVE</sequence>
<feature type="active site" description="Nucleophile; for GATase activity" evidence="10">
    <location>
        <position position="2"/>
    </location>
</feature>
<dbReference type="CDD" id="cd00714">
    <property type="entry name" value="GFAT"/>
    <property type="match status" value="1"/>
</dbReference>
<dbReference type="RefSeq" id="WP_317997429.1">
    <property type="nucleotide sequence ID" value="NZ_AP025523.1"/>
</dbReference>
<protein>
    <recommendedName>
        <fullName evidence="4 10">Glutamine--fructose-6-phosphate aminotransferase [isomerizing]</fullName>
        <ecNumber evidence="3 10">2.6.1.16</ecNumber>
    </recommendedName>
    <alternativeName>
        <fullName evidence="10">D-fructose-6-phosphate amidotransferase</fullName>
    </alternativeName>
    <alternativeName>
        <fullName evidence="10">GFAT</fullName>
    </alternativeName>
    <alternativeName>
        <fullName evidence="10">Glucosamine-6-phosphate synthase</fullName>
    </alternativeName>
    <alternativeName>
        <fullName evidence="10">Hexosephosphate aminotransferase</fullName>
    </alternativeName>
    <alternativeName>
        <fullName evidence="10">L-glutamine--D-fructose-6-phosphate amidotransferase</fullName>
    </alternativeName>
</protein>
<dbReference type="CDD" id="cd05008">
    <property type="entry name" value="SIS_GlmS_GlmD_1"/>
    <property type="match status" value="1"/>
</dbReference>
<feature type="active site" description="For Fru-6P isomerization activity" evidence="10">
    <location>
        <position position="607"/>
    </location>
</feature>
<dbReference type="FunFam" id="3.60.20.10:FF:000006">
    <property type="entry name" value="Glutamine--fructose-6-phosphate aminotransferase [isomerizing]"/>
    <property type="match status" value="1"/>
</dbReference>
<evidence type="ECO:0000256" key="2">
    <source>
        <dbReference type="ARBA" id="ARBA00004496"/>
    </source>
</evidence>
<dbReference type="PROSITE" id="PS51278">
    <property type="entry name" value="GATASE_TYPE_2"/>
    <property type="match status" value="1"/>
</dbReference>
<evidence type="ECO:0000256" key="1">
    <source>
        <dbReference type="ARBA" id="ARBA00001031"/>
    </source>
</evidence>
<keyword evidence="9" id="KW-0315">Glutamine amidotransferase</keyword>
<evidence type="ECO:0000256" key="11">
    <source>
        <dbReference type="SAM" id="MobiDB-lite"/>
    </source>
</evidence>
<keyword evidence="8" id="KW-0677">Repeat</keyword>
<dbReference type="InterPro" id="IPR017932">
    <property type="entry name" value="GATase_2_dom"/>
</dbReference>
<evidence type="ECO:0000256" key="3">
    <source>
        <dbReference type="ARBA" id="ARBA00012916"/>
    </source>
</evidence>
<dbReference type="Gene3D" id="3.40.50.10490">
    <property type="entry name" value="Glucose-6-phosphate isomerase like protein, domain 1"/>
    <property type="match status" value="2"/>
</dbReference>
<dbReference type="InterPro" id="IPR029055">
    <property type="entry name" value="Ntn_hydrolases_N"/>
</dbReference>
<feature type="domain" description="SIS" evidence="13">
    <location>
        <begin position="461"/>
        <end position="602"/>
    </location>
</feature>
<dbReference type="GO" id="GO:0005829">
    <property type="term" value="C:cytosol"/>
    <property type="evidence" value="ECO:0007669"/>
    <property type="project" value="TreeGrafter"/>
</dbReference>
<dbReference type="AlphaFoldDB" id="A0AAN1XY34"/>
<feature type="domain" description="SIS" evidence="13">
    <location>
        <begin position="288"/>
        <end position="433"/>
    </location>
</feature>
<comment type="function">
    <text evidence="10">Catalyzes the first step in hexosamine metabolism, converting fructose-6P into glucosamine-6P using glutamine as a nitrogen source.</text>
</comment>
<evidence type="ECO:0000256" key="6">
    <source>
        <dbReference type="ARBA" id="ARBA00022576"/>
    </source>
</evidence>
<dbReference type="InterPro" id="IPR046348">
    <property type="entry name" value="SIS_dom_sf"/>
</dbReference>
<dbReference type="InterPro" id="IPR047084">
    <property type="entry name" value="GFAT_N"/>
</dbReference>
<keyword evidence="5 10" id="KW-0963">Cytoplasm</keyword>
<dbReference type="SUPFAM" id="SSF56235">
    <property type="entry name" value="N-terminal nucleophile aminohydrolases (Ntn hydrolases)"/>
    <property type="match status" value="1"/>
</dbReference>
<dbReference type="Pfam" id="PF01380">
    <property type="entry name" value="SIS"/>
    <property type="match status" value="2"/>
</dbReference>
<dbReference type="PANTHER" id="PTHR10937">
    <property type="entry name" value="GLUCOSAMINE--FRUCTOSE-6-PHOSPHATE AMINOTRANSFERASE, ISOMERIZING"/>
    <property type="match status" value="1"/>
</dbReference>
<dbReference type="InterPro" id="IPR001347">
    <property type="entry name" value="SIS_dom"/>
</dbReference>
<dbReference type="PROSITE" id="PS51464">
    <property type="entry name" value="SIS"/>
    <property type="match status" value="2"/>
</dbReference>
<dbReference type="GO" id="GO:0005975">
    <property type="term" value="P:carbohydrate metabolic process"/>
    <property type="evidence" value="ECO:0007669"/>
    <property type="project" value="UniProtKB-UniRule"/>
</dbReference>
<dbReference type="Gene3D" id="3.60.20.10">
    <property type="entry name" value="Glutamine Phosphoribosylpyrophosphate, subunit 1, domain 1"/>
    <property type="match status" value="1"/>
</dbReference>
<dbReference type="HAMAP" id="MF_00164">
    <property type="entry name" value="GlmS"/>
    <property type="match status" value="1"/>
</dbReference>
<feature type="domain" description="Glutamine amidotransferase type-2" evidence="12">
    <location>
        <begin position="2"/>
        <end position="220"/>
    </location>
</feature>
<evidence type="ECO:0000256" key="8">
    <source>
        <dbReference type="ARBA" id="ARBA00022737"/>
    </source>
</evidence>
<comment type="catalytic activity">
    <reaction evidence="1 10">
        <text>D-fructose 6-phosphate + L-glutamine = D-glucosamine 6-phosphate + L-glutamate</text>
        <dbReference type="Rhea" id="RHEA:13237"/>
        <dbReference type="ChEBI" id="CHEBI:29985"/>
        <dbReference type="ChEBI" id="CHEBI:58359"/>
        <dbReference type="ChEBI" id="CHEBI:58725"/>
        <dbReference type="ChEBI" id="CHEBI:61527"/>
        <dbReference type="EC" id="2.6.1.16"/>
    </reaction>
</comment>
<gene>
    <name evidence="10 14" type="primary">glmS</name>
    <name evidence="14" type="ORF">WPS_17490</name>
</gene>
<accession>A0AAN1XY34</accession>
<name>A0AAN1XY34_UNVUL</name>
<dbReference type="KEGG" id="vab:WPS_17490"/>
<dbReference type="EMBL" id="AP025523">
    <property type="protein sequence ID" value="BDE06473.1"/>
    <property type="molecule type" value="Genomic_DNA"/>
</dbReference>
<evidence type="ECO:0000259" key="12">
    <source>
        <dbReference type="PROSITE" id="PS51278"/>
    </source>
</evidence>
<dbReference type="NCBIfam" id="TIGR01135">
    <property type="entry name" value="glmS"/>
    <property type="match status" value="1"/>
</dbReference>
<dbReference type="EC" id="2.6.1.16" evidence="3 10"/>
<organism evidence="14 15">
    <name type="scientific">Vulcanimicrobium alpinum</name>
    <dbReference type="NCBI Taxonomy" id="3016050"/>
    <lineage>
        <taxon>Bacteria</taxon>
        <taxon>Bacillati</taxon>
        <taxon>Vulcanimicrobiota</taxon>
        <taxon>Vulcanimicrobiia</taxon>
        <taxon>Vulcanimicrobiales</taxon>
        <taxon>Vulcanimicrobiaceae</taxon>
        <taxon>Vulcanimicrobium</taxon>
    </lineage>
</organism>
<keyword evidence="15" id="KW-1185">Reference proteome</keyword>
<evidence type="ECO:0000256" key="9">
    <source>
        <dbReference type="ARBA" id="ARBA00022962"/>
    </source>
</evidence>
<dbReference type="GO" id="GO:0097367">
    <property type="term" value="F:carbohydrate derivative binding"/>
    <property type="evidence" value="ECO:0007669"/>
    <property type="project" value="InterPro"/>
</dbReference>
<dbReference type="CDD" id="cd05009">
    <property type="entry name" value="SIS_GlmS_GlmD_2"/>
    <property type="match status" value="1"/>
</dbReference>